<organism evidence="5 6">
    <name type="scientific">Capsella rubella</name>
    <dbReference type="NCBI Taxonomy" id="81985"/>
    <lineage>
        <taxon>Eukaryota</taxon>
        <taxon>Viridiplantae</taxon>
        <taxon>Streptophyta</taxon>
        <taxon>Embryophyta</taxon>
        <taxon>Tracheophyta</taxon>
        <taxon>Spermatophyta</taxon>
        <taxon>Magnoliopsida</taxon>
        <taxon>eudicotyledons</taxon>
        <taxon>Gunneridae</taxon>
        <taxon>Pentapetalae</taxon>
        <taxon>rosids</taxon>
        <taxon>malvids</taxon>
        <taxon>Brassicales</taxon>
        <taxon>Brassicaceae</taxon>
        <taxon>Camelineae</taxon>
        <taxon>Capsella</taxon>
    </lineage>
</organism>
<dbReference type="EMBL" id="KB870805">
    <property type="protein sequence ID" value="EOA37268.1"/>
    <property type="molecule type" value="Genomic_DNA"/>
</dbReference>
<dbReference type="FunFam" id="1.20.1160.11:FF:000009">
    <property type="entry name" value="F3I6.18 protein"/>
    <property type="match status" value="1"/>
</dbReference>
<dbReference type="PANTHER" id="PTHR12346:SF0">
    <property type="entry name" value="SIN3A, ISOFORM G"/>
    <property type="match status" value="1"/>
</dbReference>
<dbReference type="GO" id="GO:0000785">
    <property type="term" value="C:chromatin"/>
    <property type="evidence" value="ECO:0007669"/>
    <property type="project" value="TreeGrafter"/>
</dbReference>
<dbReference type="PROSITE" id="PS51477">
    <property type="entry name" value="PAH"/>
    <property type="match status" value="2"/>
</dbReference>
<evidence type="ECO:0000313" key="5">
    <source>
        <dbReference type="EMBL" id="EOA37268.1"/>
    </source>
</evidence>
<keyword evidence="2" id="KW-0678">Repressor</keyword>
<sequence>MVGRSVTPTPTFADALSYVRSVRDAFHDEPAKYREFLKLMNDYKQSPGLDTGTVIARMEKLLKDHLNLLLGFNAFLPPGFQITIPPEASKELGNGATMDDATSYLTAVKKAFHEEPAKYAQLIKLLNDFRARRVDTAIVIERVEELMKDHQNLLLGFSVFLSPKANFIRNLKARFQGDGSHVVNSVLQILRIYREGNKSNDEAYIEVIRLLQGHEDLVIEFSDIFSIRV</sequence>
<dbReference type="SUPFAM" id="SSF47762">
    <property type="entry name" value="PAH2 domain"/>
    <property type="match status" value="3"/>
</dbReference>
<dbReference type="Gene3D" id="1.20.1160.11">
    <property type="entry name" value="Paired amphipathic helix"/>
    <property type="match status" value="3"/>
</dbReference>
<evidence type="ECO:0008006" key="7">
    <source>
        <dbReference type="Google" id="ProtNLM"/>
    </source>
</evidence>
<comment type="subcellular location">
    <subcellularLocation>
        <location evidence="1 4">Nucleus</location>
    </subcellularLocation>
</comment>
<dbReference type="Pfam" id="PF02671">
    <property type="entry name" value="PAH"/>
    <property type="match status" value="3"/>
</dbReference>
<dbReference type="InterPro" id="IPR036600">
    <property type="entry name" value="PAH_sf"/>
</dbReference>
<evidence type="ECO:0000256" key="2">
    <source>
        <dbReference type="ARBA" id="ARBA00022491"/>
    </source>
</evidence>
<dbReference type="GO" id="GO:0003714">
    <property type="term" value="F:transcription corepressor activity"/>
    <property type="evidence" value="ECO:0007669"/>
    <property type="project" value="InterPro"/>
</dbReference>
<dbReference type="Proteomes" id="UP000029121">
    <property type="component" value="Unassembled WGS sequence"/>
</dbReference>
<dbReference type="GO" id="GO:0000118">
    <property type="term" value="C:histone deacetylase complex"/>
    <property type="evidence" value="ECO:0007669"/>
    <property type="project" value="TreeGrafter"/>
</dbReference>
<accession>R0IJW4</accession>
<evidence type="ECO:0000256" key="1">
    <source>
        <dbReference type="ARBA" id="ARBA00004123"/>
    </source>
</evidence>
<keyword evidence="6" id="KW-1185">Reference proteome</keyword>
<proteinExistence type="predicted"/>
<dbReference type="eggNOG" id="KOG4204">
    <property type="taxonomic scope" value="Eukaryota"/>
</dbReference>
<evidence type="ECO:0000313" key="6">
    <source>
        <dbReference type="Proteomes" id="UP000029121"/>
    </source>
</evidence>
<name>R0IJW4_9BRAS</name>
<dbReference type="FunFam" id="1.20.1160.11:FF:000001">
    <property type="entry name" value="Paired amphipathic helix protein Sin3"/>
    <property type="match status" value="2"/>
</dbReference>
<protein>
    <recommendedName>
        <fullName evidence="7">Paired amphipathic helix repeat-containing protein</fullName>
    </recommendedName>
</protein>
<dbReference type="AlphaFoldDB" id="R0IJW4"/>
<keyword evidence="3 4" id="KW-0539">Nucleus</keyword>
<dbReference type="InterPro" id="IPR039774">
    <property type="entry name" value="Sin3-like"/>
</dbReference>
<dbReference type="STRING" id="81985.R0IJW4"/>
<dbReference type="PANTHER" id="PTHR12346">
    <property type="entry name" value="SIN3B-RELATED"/>
    <property type="match status" value="1"/>
</dbReference>
<evidence type="ECO:0000256" key="3">
    <source>
        <dbReference type="ARBA" id="ARBA00023242"/>
    </source>
</evidence>
<evidence type="ECO:0000256" key="4">
    <source>
        <dbReference type="PROSITE-ProRule" id="PRU00810"/>
    </source>
</evidence>
<gene>
    <name evidence="5" type="ORF">CARUB_v10010852mg</name>
</gene>
<reference evidence="6" key="1">
    <citation type="journal article" date="2013" name="Nat. Genet.">
        <title>The Capsella rubella genome and the genomic consequences of rapid mating system evolution.</title>
        <authorList>
            <person name="Slotte T."/>
            <person name="Hazzouri K.M."/>
            <person name="Agren J.A."/>
            <person name="Koenig D."/>
            <person name="Maumus F."/>
            <person name="Guo Y.L."/>
            <person name="Steige K."/>
            <person name="Platts A.E."/>
            <person name="Escobar J.S."/>
            <person name="Newman L.K."/>
            <person name="Wang W."/>
            <person name="Mandakova T."/>
            <person name="Vello E."/>
            <person name="Smith L.M."/>
            <person name="Henz S.R."/>
            <person name="Steffen J."/>
            <person name="Takuno S."/>
            <person name="Brandvain Y."/>
            <person name="Coop G."/>
            <person name="Andolfatto P."/>
            <person name="Hu T.T."/>
            <person name="Blanchette M."/>
            <person name="Clark R.M."/>
            <person name="Quesneville H."/>
            <person name="Nordborg M."/>
            <person name="Gaut B.S."/>
            <person name="Lysak M.A."/>
            <person name="Jenkins J."/>
            <person name="Grimwood J."/>
            <person name="Chapman J."/>
            <person name="Prochnik S."/>
            <person name="Shu S."/>
            <person name="Rokhsar D."/>
            <person name="Schmutz J."/>
            <person name="Weigel D."/>
            <person name="Wright S.I."/>
        </authorList>
    </citation>
    <scope>NUCLEOTIDE SEQUENCE [LARGE SCALE GENOMIC DNA]</scope>
    <source>
        <strain evidence="6">cv. Monte Gargano</strain>
    </source>
</reference>
<dbReference type="InterPro" id="IPR003822">
    <property type="entry name" value="PAH"/>
</dbReference>
<dbReference type="GO" id="GO:0000122">
    <property type="term" value="P:negative regulation of transcription by RNA polymerase II"/>
    <property type="evidence" value="ECO:0007669"/>
    <property type="project" value="TreeGrafter"/>
</dbReference>